<organism evidence="6 7">
    <name type="scientific">Aspergillus caelatus</name>
    <dbReference type="NCBI Taxonomy" id="61420"/>
    <lineage>
        <taxon>Eukaryota</taxon>
        <taxon>Fungi</taxon>
        <taxon>Dikarya</taxon>
        <taxon>Ascomycota</taxon>
        <taxon>Pezizomycotina</taxon>
        <taxon>Eurotiomycetes</taxon>
        <taxon>Eurotiomycetidae</taxon>
        <taxon>Eurotiales</taxon>
        <taxon>Aspergillaceae</taxon>
        <taxon>Aspergillus</taxon>
        <taxon>Aspergillus subgen. Circumdati</taxon>
    </lineage>
</organism>
<evidence type="ECO:0000313" key="6">
    <source>
        <dbReference type="EMBL" id="KAE8363529.1"/>
    </source>
</evidence>
<protein>
    <submittedName>
        <fullName evidence="6">Uncharacterized protein</fullName>
    </submittedName>
</protein>
<feature type="transmembrane region" description="Helical" evidence="5">
    <location>
        <begin position="33"/>
        <end position="54"/>
    </location>
</feature>
<dbReference type="OrthoDB" id="4521223at2759"/>
<dbReference type="InterPro" id="IPR007568">
    <property type="entry name" value="RTA1"/>
</dbReference>
<name>A0A5N7A2V7_9EURO</name>
<accession>A0A5N7A2V7</accession>
<sequence length="79" mass="9040">MVISVLCIIMRSIYRLAELSQGWLGYLITYEKCFILLDAVIMAIAVGILAIFHFDDTYQLVHGWEDAIGSWRRSLSNNT</sequence>
<dbReference type="Pfam" id="PF04479">
    <property type="entry name" value="RTA1"/>
    <property type="match status" value="1"/>
</dbReference>
<reference evidence="6 7" key="1">
    <citation type="submission" date="2019-04" db="EMBL/GenBank/DDBJ databases">
        <title>Friends and foes A comparative genomics studyof 23 Aspergillus species from section Flavi.</title>
        <authorList>
            <consortium name="DOE Joint Genome Institute"/>
            <person name="Kjaerbolling I."/>
            <person name="Vesth T."/>
            <person name="Frisvad J.C."/>
            <person name="Nybo J.L."/>
            <person name="Theobald S."/>
            <person name="Kildgaard S."/>
            <person name="Isbrandt T."/>
            <person name="Kuo A."/>
            <person name="Sato A."/>
            <person name="Lyhne E.K."/>
            <person name="Kogle M.E."/>
            <person name="Wiebenga A."/>
            <person name="Kun R.S."/>
            <person name="Lubbers R.J."/>
            <person name="Makela M.R."/>
            <person name="Barry K."/>
            <person name="Chovatia M."/>
            <person name="Clum A."/>
            <person name="Daum C."/>
            <person name="Haridas S."/>
            <person name="He G."/>
            <person name="LaButti K."/>
            <person name="Lipzen A."/>
            <person name="Mondo S."/>
            <person name="Riley R."/>
            <person name="Salamov A."/>
            <person name="Simmons B.A."/>
            <person name="Magnuson J.K."/>
            <person name="Henrissat B."/>
            <person name="Mortensen U.H."/>
            <person name="Larsen T.O."/>
            <person name="Devries R.P."/>
            <person name="Grigoriev I.V."/>
            <person name="Machida M."/>
            <person name="Baker S.E."/>
            <person name="Andersen M.R."/>
        </authorList>
    </citation>
    <scope>NUCLEOTIDE SEQUENCE [LARGE SCALE GENOMIC DNA]</scope>
    <source>
        <strain evidence="6 7">CBS 763.97</strain>
    </source>
</reference>
<evidence type="ECO:0000256" key="1">
    <source>
        <dbReference type="ARBA" id="ARBA00004141"/>
    </source>
</evidence>
<evidence type="ECO:0000256" key="4">
    <source>
        <dbReference type="ARBA" id="ARBA00023136"/>
    </source>
</evidence>
<evidence type="ECO:0000256" key="2">
    <source>
        <dbReference type="ARBA" id="ARBA00022692"/>
    </source>
</evidence>
<keyword evidence="4 5" id="KW-0472">Membrane</keyword>
<evidence type="ECO:0000256" key="5">
    <source>
        <dbReference type="SAM" id="Phobius"/>
    </source>
</evidence>
<dbReference type="PANTHER" id="PTHR31465:SF11">
    <property type="entry name" value="DOMAIN PROTEIN, PUTATIVE (AFU_ORTHOLOGUE AFUA_3G10770)-RELATED"/>
    <property type="match status" value="1"/>
</dbReference>
<comment type="subcellular location">
    <subcellularLocation>
        <location evidence="1">Membrane</location>
        <topology evidence="1">Multi-pass membrane protein</topology>
    </subcellularLocation>
</comment>
<keyword evidence="7" id="KW-1185">Reference proteome</keyword>
<dbReference type="GO" id="GO:0000324">
    <property type="term" value="C:fungal-type vacuole"/>
    <property type="evidence" value="ECO:0007669"/>
    <property type="project" value="TreeGrafter"/>
</dbReference>
<dbReference type="GeneID" id="43651724"/>
<proteinExistence type="predicted"/>
<dbReference type="Proteomes" id="UP000326268">
    <property type="component" value="Unassembled WGS sequence"/>
</dbReference>
<gene>
    <name evidence="6" type="ORF">BDV27DRAFT_129762</name>
</gene>
<keyword evidence="2 5" id="KW-0812">Transmembrane</keyword>
<evidence type="ECO:0000313" key="7">
    <source>
        <dbReference type="Proteomes" id="UP000326268"/>
    </source>
</evidence>
<dbReference type="GO" id="GO:0005886">
    <property type="term" value="C:plasma membrane"/>
    <property type="evidence" value="ECO:0007669"/>
    <property type="project" value="TreeGrafter"/>
</dbReference>
<dbReference type="AlphaFoldDB" id="A0A5N7A2V7"/>
<keyword evidence="3 5" id="KW-1133">Transmembrane helix</keyword>
<dbReference type="EMBL" id="ML737673">
    <property type="protein sequence ID" value="KAE8363529.1"/>
    <property type="molecule type" value="Genomic_DNA"/>
</dbReference>
<dbReference type="PANTHER" id="PTHR31465">
    <property type="entry name" value="PROTEIN RTA1-RELATED"/>
    <property type="match status" value="1"/>
</dbReference>
<dbReference type="RefSeq" id="XP_031926610.1">
    <property type="nucleotide sequence ID" value="XM_032067278.1"/>
</dbReference>
<evidence type="ECO:0000256" key="3">
    <source>
        <dbReference type="ARBA" id="ARBA00022989"/>
    </source>
</evidence>